<dbReference type="Pfam" id="PF00612">
    <property type="entry name" value="IQ"/>
    <property type="match status" value="1"/>
</dbReference>
<organism evidence="1 2">
    <name type="scientific">Liparis tanakae</name>
    <name type="common">Tanaka's snailfish</name>
    <dbReference type="NCBI Taxonomy" id="230148"/>
    <lineage>
        <taxon>Eukaryota</taxon>
        <taxon>Metazoa</taxon>
        <taxon>Chordata</taxon>
        <taxon>Craniata</taxon>
        <taxon>Vertebrata</taxon>
        <taxon>Euteleostomi</taxon>
        <taxon>Actinopterygii</taxon>
        <taxon>Neopterygii</taxon>
        <taxon>Teleostei</taxon>
        <taxon>Neoteleostei</taxon>
        <taxon>Acanthomorphata</taxon>
        <taxon>Eupercaria</taxon>
        <taxon>Perciformes</taxon>
        <taxon>Cottioidei</taxon>
        <taxon>Cottales</taxon>
        <taxon>Liparidae</taxon>
        <taxon>Liparis</taxon>
    </lineage>
</organism>
<dbReference type="CDD" id="cd23767">
    <property type="entry name" value="IQCD"/>
    <property type="match status" value="1"/>
</dbReference>
<dbReference type="PANTHER" id="PTHR34927">
    <property type="entry name" value="IQ DOMAIN-CONTAINING PROTEIN K"/>
    <property type="match status" value="1"/>
</dbReference>
<dbReference type="InterPro" id="IPR043408">
    <property type="entry name" value="IQCK"/>
</dbReference>
<dbReference type="InterPro" id="IPR000048">
    <property type="entry name" value="IQ_motif_EF-hand-BS"/>
</dbReference>
<gene>
    <name evidence="1" type="primary">IQCK_1</name>
    <name evidence="1" type="ORF">EYF80_004132</name>
</gene>
<dbReference type="Proteomes" id="UP000314294">
    <property type="component" value="Unassembled WGS sequence"/>
</dbReference>
<protein>
    <submittedName>
        <fullName evidence="1">IQ domain-containing protein K</fullName>
    </submittedName>
</protein>
<name>A0A4Z2J5L6_9TELE</name>
<sequence>MSTQLSQHSARTHTPVFSGLATATVSSSVLASDWSPVARHVLKFCHDWFLSHNPRRRGEVPVNFHDVPFVKDFLSVQSPLPLYLLLSEDQAALLIQAFWRGYKMNDQRVVKEEWFQLSSSIKSVTGHV</sequence>
<dbReference type="OrthoDB" id="2155538at2759"/>
<dbReference type="AlphaFoldDB" id="A0A4Z2J5L6"/>
<evidence type="ECO:0000313" key="2">
    <source>
        <dbReference type="Proteomes" id="UP000314294"/>
    </source>
</evidence>
<evidence type="ECO:0000313" key="1">
    <source>
        <dbReference type="EMBL" id="TNN85499.1"/>
    </source>
</evidence>
<dbReference type="PANTHER" id="PTHR34927:SF1">
    <property type="entry name" value="IQ DOMAIN-CONTAINING PROTEIN K"/>
    <property type="match status" value="1"/>
</dbReference>
<accession>A0A4Z2J5L6</accession>
<keyword evidence="2" id="KW-1185">Reference proteome</keyword>
<comment type="caution">
    <text evidence="1">The sequence shown here is derived from an EMBL/GenBank/DDBJ whole genome shotgun (WGS) entry which is preliminary data.</text>
</comment>
<reference evidence="1 2" key="1">
    <citation type="submission" date="2019-03" db="EMBL/GenBank/DDBJ databases">
        <title>First draft genome of Liparis tanakae, snailfish: a comprehensive survey of snailfish specific genes.</title>
        <authorList>
            <person name="Kim W."/>
            <person name="Song I."/>
            <person name="Jeong J.-H."/>
            <person name="Kim D."/>
            <person name="Kim S."/>
            <person name="Ryu S."/>
            <person name="Song J.Y."/>
            <person name="Lee S.K."/>
        </authorList>
    </citation>
    <scope>NUCLEOTIDE SEQUENCE [LARGE SCALE GENOMIC DNA]</scope>
    <source>
        <tissue evidence="1">Muscle</tissue>
    </source>
</reference>
<proteinExistence type="predicted"/>
<dbReference type="EMBL" id="SRLO01000020">
    <property type="protein sequence ID" value="TNN85499.1"/>
    <property type="molecule type" value="Genomic_DNA"/>
</dbReference>